<dbReference type="Gene3D" id="2.60.40.790">
    <property type="match status" value="1"/>
</dbReference>
<dbReference type="EMBL" id="ML996566">
    <property type="protein sequence ID" value="KAF2761528.1"/>
    <property type="molecule type" value="Genomic_DNA"/>
</dbReference>
<dbReference type="InterPro" id="IPR007051">
    <property type="entry name" value="CHORD_dom"/>
</dbReference>
<feature type="compositionally biased region" description="Acidic residues" evidence="4">
    <location>
        <begin position="120"/>
        <end position="129"/>
    </location>
</feature>
<keyword evidence="2" id="KW-0677">Repeat</keyword>
<dbReference type="Proteomes" id="UP000799437">
    <property type="component" value="Unassembled WGS sequence"/>
</dbReference>
<name>A0A6A6WFC8_9PEZI</name>
<dbReference type="Pfam" id="PF04968">
    <property type="entry name" value="CHORD"/>
    <property type="match status" value="2"/>
</dbReference>
<keyword evidence="3" id="KW-0862">Zinc</keyword>
<dbReference type="RefSeq" id="XP_033603979.1">
    <property type="nucleotide sequence ID" value="XM_033742611.1"/>
</dbReference>
<dbReference type="InterPro" id="IPR007052">
    <property type="entry name" value="CS_dom"/>
</dbReference>
<keyword evidence="8" id="KW-1185">Reference proteome</keyword>
<dbReference type="PANTHER" id="PTHR46983">
    <property type="entry name" value="CYSTEINE AND HISTIDINE-RICH DOMAIN-CONTAINING PROTEIN 1"/>
    <property type="match status" value="1"/>
</dbReference>
<dbReference type="Pfam" id="PF04969">
    <property type="entry name" value="CS"/>
    <property type="match status" value="1"/>
</dbReference>
<feature type="domain" description="CHORD" evidence="6">
    <location>
        <begin position="6"/>
        <end position="62"/>
    </location>
</feature>
<feature type="region of interest" description="Disordered" evidence="4">
    <location>
        <begin position="60"/>
        <end position="136"/>
    </location>
</feature>
<sequence length="319" mass="34859">MSAKKCVHKGCGKVFSQDTDPCVYHPGPPIFHEGQKGWKCCKPRVLTFDEFLDIPPCTTGTHSTVDDTPAPAPKPVSTDPPPPTRKPVAPARTPQPPTQSQSQQPQHAQQPAATPAPPDPDPETSDDTDTLPIPASATCRRKACGTQYTGTRATDTACTHHPGSPIFHEGSKGWTCCKRRVLEFDEFMRIAGCVTKPRHLYVGSGRAKPETLQTVRTDYYQTATTVIASLYLKKIDKERSRIEFRGPETISLDLKTGENKAYKADFPLFGPVDVEKSSWRVGVAKLEFTLVKADGRSWATLRSDEKASGIFQVGKAGNA</sequence>
<feature type="compositionally biased region" description="Low complexity" evidence="4">
    <location>
        <begin position="86"/>
        <end position="113"/>
    </location>
</feature>
<proteinExistence type="predicted"/>
<reference evidence="7" key="1">
    <citation type="journal article" date="2020" name="Stud. Mycol.">
        <title>101 Dothideomycetes genomes: a test case for predicting lifestyles and emergence of pathogens.</title>
        <authorList>
            <person name="Haridas S."/>
            <person name="Albert R."/>
            <person name="Binder M."/>
            <person name="Bloem J."/>
            <person name="Labutti K."/>
            <person name="Salamov A."/>
            <person name="Andreopoulos B."/>
            <person name="Baker S."/>
            <person name="Barry K."/>
            <person name="Bills G."/>
            <person name="Bluhm B."/>
            <person name="Cannon C."/>
            <person name="Castanera R."/>
            <person name="Culley D."/>
            <person name="Daum C."/>
            <person name="Ezra D."/>
            <person name="Gonzalez J."/>
            <person name="Henrissat B."/>
            <person name="Kuo A."/>
            <person name="Liang C."/>
            <person name="Lipzen A."/>
            <person name="Lutzoni F."/>
            <person name="Magnuson J."/>
            <person name="Mondo S."/>
            <person name="Nolan M."/>
            <person name="Ohm R."/>
            <person name="Pangilinan J."/>
            <person name="Park H.-J."/>
            <person name="Ramirez L."/>
            <person name="Alfaro M."/>
            <person name="Sun H."/>
            <person name="Tritt A."/>
            <person name="Yoshinaga Y."/>
            <person name="Zwiers L.-H."/>
            <person name="Turgeon B."/>
            <person name="Goodwin S."/>
            <person name="Spatafora J."/>
            <person name="Crous P."/>
            <person name="Grigoriev I."/>
        </authorList>
    </citation>
    <scope>NUCLEOTIDE SEQUENCE</scope>
    <source>
        <strain evidence="7">CBS 121739</strain>
    </source>
</reference>
<dbReference type="InterPro" id="IPR039790">
    <property type="entry name" value="CHRD1"/>
</dbReference>
<evidence type="ECO:0000256" key="2">
    <source>
        <dbReference type="ARBA" id="ARBA00022737"/>
    </source>
</evidence>
<evidence type="ECO:0000256" key="4">
    <source>
        <dbReference type="SAM" id="MobiDB-lite"/>
    </source>
</evidence>
<accession>A0A6A6WFC8</accession>
<dbReference type="PANTHER" id="PTHR46983:SF3">
    <property type="entry name" value="CHPADIPLOID STATE MAINTENANCE PROTEIN CHPA"/>
    <property type="match status" value="1"/>
</dbReference>
<dbReference type="GO" id="GO:0046872">
    <property type="term" value="F:metal ion binding"/>
    <property type="evidence" value="ECO:0007669"/>
    <property type="project" value="UniProtKB-KW"/>
</dbReference>
<evidence type="ECO:0000256" key="3">
    <source>
        <dbReference type="ARBA" id="ARBA00022833"/>
    </source>
</evidence>
<evidence type="ECO:0000313" key="7">
    <source>
        <dbReference type="EMBL" id="KAF2761528.1"/>
    </source>
</evidence>
<dbReference type="GeneID" id="54483665"/>
<gene>
    <name evidence="7" type="ORF">EJ05DRAFT_460391</name>
</gene>
<organism evidence="7 8">
    <name type="scientific">Pseudovirgaria hyperparasitica</name>
    <dbReference type="NCBI Taxonomy" id="470096"/>
    <lineage>
        <taxon>Eukaryota</taxon>
        <taxon>Fungi</taxon>
        <taxon>Dikarya</taxon>
        <taxon>Ascomycota</taxon>
        <taxon>Pezizomycotina</taxon>
        <taxon>Dothideomycetes</taxon>
        <taxon>Dothideomycetes incertae sedis</taxon>
        <taxon>Acrospermales</taxon>
        <taxon>Acrospermaceae</taxon>
        <taxon>Pseudovirgaria</taxon>
    </lineage>
</organism>
<feature type="domain" description="CHORD" evidence="6">
    <location>
        <begin position="139"/>
        <end position="199"/>
    </location>
</feature>
<dbReference type="OrthoDB" id="1898560at2759"/>
<dbReference type="AlphaFoldDB" id="A0A6A6WFC8"/>
<protein>
    <submittedName>
        <fullName evidence="7">Chord-domain-containing protein</fullName>
    </submittedName>
</protein>
<feature type="compositionally biased region" description="Pro residues" evidence="4">
    <location>
        <begin position="70"/>
        <end position="85"/>
    </location>
</feature>
<keyword evidence="1" id="KW-0479">Metal-binding</keyword>
<evidence type="ECO:0000313" key="8">
    <source>
        <dbReference type="Proteomes" id="UP000799437"/>
    </source>
</evidence>
<feature type="domain" description="CS" evidence="5">
    <location>
        <begin position="212"/>
        <end position="302"/>
    </location>
</feature>
<dbReference type="PROSITE" id="PS51203">
    <property type="entry name" value="CS"/>
    <property type="match status" value="1"/>
</dbReference>
<evidence type="ECO:0000259" key="6">
    <source>
        <dbReference type="PROSITE" id="PS51401"/>
    </source>
</evidence>
<dbReference type="Gene3D" id="4.10.1130.20">
    <property type="match status" value="2"/>
</dbReference>
<dbReference type="CDD" id="cd06466">
    <property type="entry name" value="p23_CS_SGT1_like"/>
    <property type="match status" value="1"/>
</dbReference>
<dbReference type="PROSITE" id="PS51401">
    <property type="entry name" value="CHORD"/>
    <property type="match status" value="2"/>
</dbReference>
<evidence type="ECO:0000256" key="1">
    <source>
        <dbReference type="ARBA" id="ARBA00022723"/>
    </source>
</evidence>
<dbReference type="SUPFAM" id="SSF49764">
    <property type="entry name" value="HSP20-like chaperones"/>
    <property type="match status" value="1"/>
</dbReference>
<evidence type="ECO:0000259" key="5">
    <source>
        <dbReference type="PROSITE" id="PS51203"/>
    </source>
</evidence>
<dbReference type="InterPro" id="IPR008978">
    <property type="entry name" value="HSP20-like_chaperone"/>
</dbReference>